<dbReference type="Gene3D" id="2.20.70.10">
    <property type="match status" value="1"/>
</dbReference>
<dbReference type="PROSITE" id="PS01159">
    <property type="entry name" value="WW_DOMAIN_1"/>
    <property type="match status" value="1"/>
</dbReference>
<feature type="region of interest" description="Disordered" evidence="2">
    <location>
        <begin position="617"/>
        <end position="679"/>
    </location>
</feature>
<dbReference type="PANTHER" id="PTHR22957">
    <property type="entry name" value="TBC1 DOMAIN FAMILY MEMBER GTPASE-ACTIVATING PROTEIN"/>
    <property type="match status" value="1"/>
</dbReference>
<dbReference type="SUPFAM" id="SSF140741">
    <property type="entry name" value="RUN domain-like"/>
    <property type="match status" value="1"/>
</dbReference>
<feature type="compositionally biased region" description="Low complexity" evidence="2">
    <location>
        <begin position="184"/>
        <end position="193"/>
    </location>
</feature>
<feature type="compositionally biased region" description="Polar residues" evidence="2">
    <location>
        <begin position="342"/>
        <end position="356"/>
    </location>
</feature>
<feature type="region of interest" description="Disordered" evidence="2">
    <location>
        <begin position="332"/>
        <end position="423"/>
    </location>
</feature>
<dbReference type="KEGG" id="sre:PTSG_11837"/>
<name>F2U195_SALR5</name>
<evidence type="ECO:0000256" key="1">
    <source>
        <dbReference type="ARBA" id="ARBA00022468"/>
    </source>
</evidence>
<evidence type="ECO:0000313" key="5">
    <source>
        <dbReference type="EMBL" id="EGD81397.1"/>
    </source>
</evidence>
<reference evidence="5" key="1">
    <citation type="submission" date="2009-08" db="EMBL/GenBank/DDBJ databases">
        <title>Annotation of Salpingoeca rosetta.</title>
        <authorList>
            <consortium name="The Broad Institute Genome Sequencing Platform"/>
            <person name="Russ C."/>
            <person name="Cuomo C."/>
            <person name="Burger G."/>
            <person name="Gray M.W."/>
            <person name="Holland P.W.H."/>
            <person name="King N."/>
            <person name="Lang F.B.F."/>
            <person name="Roger A.J."/>
            <person name="Ruiz-Trillo I."/>
            <person name="Young S.K."/>
            <person name="Zeng Q."/>
            <person name="Gargeya S."/>
            <person name="Alvarado L."/>
            <person name="Berlin A."/>
            <person name="Chapman S.B."/>
            <person name="Chen Z."/>
            <person name="Freedman E."/>
            <person name="Gellesch M."/>
            <person name="Goldberg J."/>
            <person name="Griggs A."/>
            <person name="Gujja S."/>
            <person name="Heilman E."/>
            <person name="Heiman D."/>
            <person name="Howarth C."/>
            <person name="Mehta T."/>
            <person name="Neiman D."/>
            <person name="Pearson M."/>
            <person name="Roberts A."/>
            <person name="Saif S."/>
            <person name="Shea T."/>
            <person name="Shenoy N."/>
            <person name="Sisk P."/>
            <person name="Stolte C."/>
            <person name="Sykes S."/>
            <person name="White J."/>
            <person name="Yandava C."/>
            <person name="Haas B."/>
            <person name="Nusbaum C."/>
            <person name="Birren B."/>
        </authorList>
    </citation>
    <scope>NUCLEOTIDE SEQUENCE</scope>
    <source>
        <strain evidence="5">ATCC 50818</strain>
    </source>
</reference>
<dbReference type="InterPro" id="IPR035969">
    <property type="entry name" value="Rab-GAP_TBC_sf"/>
</dbReference>
<dbReference type="Gene3D" id="1.10.472.80">
    <property type="entry name" value="Ypt/Rab-GAP domain of gyp1p, domain 3"/>
    <property type="match status" value="1"/>
</dbReference>
<feature type="compositionally biased region" description="Low complexity" evidence="2">
    <location>
        <begin position="71"/>
        <end position="99"/>
    </location>
</feature>
<feature type="region of interest" description="Disordered" evidence="2">
    <location>
        <begin position="31"/>
        <end position="99"/>
    </location>
</feature>
<dbReference type="eggNOG" id="KOG2197">
    <property type="taxonomic scope" value="Eukaryota"/>
</dbReference>
<feature type="domain" description="WW" evidence="3">
    <location>
        <begin position="520"/>
        <end position="554"/>
    </location>
</feature>
<feature type="compositionally biased region" description="Polar residues" evidence="2">
    <location>
        <begin position="164"/>
        <end position="174"/>
    </location>
</feature>
<organism evidence="5 6">
    <name type="scientific">Salpingoeca rosetta (strain ATCC 50818 / BSB-021)</name>
    <dbReference type="NCBI Taxonomy" id="946362"/>
    <lineage>
        <taxon>Eukaryota</taxon>
        <taxon>Choanoflagellata</taxon>
        <taxon>Craspedida</taxon>
        <taxon>Salpingoecidae</taxon>
        <taxon>Salpingoeca</taxon>
    </lineage>
</organism>
<dbReference type="InterPro" id="IPR004012">
    <property type="entry name" value="Run_dom"/>
</dbReference>
<evidence type="ECO:0000313" key="6">
    <source>
        <dbReference type="Proteomes" id="UP000007799"/>
    </source>
</evidence>
<keyword evidence="1" id="KW-0343">GTPase activation</keyword>
<dbReference type="Gene3D" id="1.10.8.270">
    <property type="entry name" value="putative rabgap domain of human tbc1 domain family member 14 like domains"/>
    <property type="match status" value="1"/>
</dbReference>
<dbReference type="Pfam" id="PF00566">
    <property type="entry name" value="RabGAP-TBC"/>
    <property type="match status" value="1"/>
</dbReference>
<dbReference type="CDD" id="cd00201">
    <property type="entry name" value="WW"/>
    <property type="match status" value="1"/>
</dbReference>
<feature type="region of interest" description="Disordered" evidence="2">
    <location>
        <begin position="438"/>
        <end position="471"/>
    </location>
</feature>
<feature type="region of interest" description="Disordered" evidence="2">
    <location>
        <begin position="121"/>
        <end position="193"/>
    </location>
</feature>
<dbReference type="InParanoid" id="F2U195"/>
<dbReference type="OrthoDB" id="10264062at2759"/>
<dbReference type="PROSITE" id="PS50020">
    <property type="entry name" value="WW_DOMAIN_2"/>
    <property type="match status" value="1"/>
</dbReference>
<feature type="compositionally biased region" description="Polar residues" evidence="2">
    <location>
        <begin position="33"/>
        <end position="43"/>
    </location>
</feature>
<protein>
    <recommendedName>
        <fullName evidence="7">Rab-GAP TBC domain-containing protein</fullName>
    </recommendedName>
</protein>
<evidence type="ECO:0008006" key="7">
    <source>
        <dbReference type="Google" id="ProtNLM"/>
    </source>
</evidence>
<dbReference type="PROSITE" id="PS50086">
    <property type="entry name" value="TBC_RABGAP"/>
    <property type="match status" value="1"/>
</dbReference>
<dbReference type="Pfam" id="PF02759">
    <property type="entry name" value="RUN"/>
    <property type="match status" value="1"/>
</dbReference>
<dbReference type="InterPro" id="IPR036020">
    <property type="entry name" value="WW_dom_sf"/>
</dbReference>
<dbReference type="SMART" id="SM00456">
    <property type="entry name" value="WW"/>
    <property type="match status" value="1"/>
</dbReference>
<dbReference type="PANTHER" id="PTHR22957:SF502">
    <property type="entry name" value="SMALL G PROTEIN SIGNALING MODULATOR 2-RELATED"/>
    <property type="match status" value="1"/>
</dbReference>
<evidence type="ECO:0000259" key="3">
    <source>
        <dbReference type="PROSITE" id="PS50020"/>
    </source>
</evidence>
<dbReference type="Proteomes" id="UP000007799">
    <property type="component" value="Unassembled WGS sequence"/>
</dbReference>
<dbReference type="SMART" id="SM00164">
    <property type="entry name" value="TBC"/>
    <property type="match status" value="1"/>
</dbReference>
<accession>F2U195</accession>
<dbReference type="InterPro" id="IPR001202">
    <property type="entry name" value="WW_dom"/>
</dbReference>
<dbReference type="EMBL" id="GL832959">
    <property type="protein sequence ID" value="EGD81397.1"/>
    <property type="molecule type" value="Genomic_DNA"/>
</dbReference>
<evidence type="ECO:0000256" key="2">
    <source>
        <dbReference type="SAM" id="MobiDB-lite"/>
    </source>
</evidence>
<dbReference type="SUPFAM" id="SSF51045">
    <property type="entry name" value="WW domain"/>
    <property type="match status" value="1"/>
</dbReference>
<feature type="compositionally biased region" description="Low complexity" evidence="2">
    <location>
        <begin position="358"/>
        <end position="396"/>
    </location>
</feature>
<dbReference type="SUPFAM" id="SSF47923">
    <property type="entry name" value="Ypt/Rab-GAP domain of gyp1p"/>
    <property type="match status" value="2"/>
</dbReference>
<evidence type="ECO:0000259" key="4">
    <source>
        <dbReference type="PROSITE" id="PS50086"/>
    </source>
</evidence>
<proteinExistence type="predicted"/>
<dbReference type="Pfam" id="PF00397">
    <property type="entry name" value="WW"/>
    <property type="match status" value="1"/>
</dbReference>
<dbReference type="GO" id="GO:0005096">
    <property type="term" value="F:GTPase activator activity"/>
    <property type="evidence" value="ECO:0007669"/>
    <property type="project" value="UniProtKB-KW"/>
</dbReference>
<dbReference type="Gene3D" id="1.20.58.900">
    <property type="match status" value="1"/>
</dbReference>
<sequence>MSVSGSSLLEHPVLEKHDILCELIGAVLGPEQAQRQRSTSSGTAIGPTSPPVSDGGAKTLDTAGDDATAPSCSSFNTQSSSSLPPATSTSSTASTSSLSSPSTTLVLLCLQACTHGARTRPMLASSDSTRRRGQPQPLWSVLDSGLDADPGDGTESPPSCTPPLVSSPTATVSDTGEEADSTCTSITAPSTHSSSTTAYELTRRFLLECDVEDRAILERPLHAAVALQQWLSVQLDEKRLSTTLEAAYRQADVARCYYHPCALLLCEQDRACLCSILRALEERVDAPSPVAIVARKFNPQAPIVFARNHARLRFVATANLSRRDSHAAVALQHLRRKREDVSTTTNDYGGTHNNTRGHAGTDTTKHTTAIKHTTATTTTKHTATTTTSSSSSSAPKRSQHKSAHSTVSSTSSSSTTSSATAAGVSTCVVDAKATDGTRLTSAANDGVKEDQQGRQSRKQQQQGRQQQHEEVEEGYLCVQIPMTSPTAVPAHVDEAEESAFETLEVVWTPNVELLPLTHPSRLPPGWDSAYDPVTGHNYYINKQTRITTWTHPLANEPTPTDAVALELRPTHPFDVYFVVSDSGEDTGIVALLGHPSGLASSRAASVSGRAAMLSRARTAAAATTTTTTTTTTTSSSSSNNNNNNNNSSSSSSSRDGGGDGNDGSGYSGDDDDGGGGVLRADDGVEFDAGCTSPQRHTFASVLRDAQTRTEALVLELPLFQLQTLAHTLTKCRACHVRQVLPDWDMNVNTKELQRAIFAERHARRSADIGFQYACAWSRQFEADDDAQEGRVTSDVLRSYLTEDGRFSEFDAFRKLLFFKPLSWTVRQQVWPFLLDVFTPWSTAEQRRRIYRRKRDQYAARKLAWTSVADCDASHVRHVVRDIVKDAARTDRGFAMFEGANNVWLEAMVDILATWTLDAPNRSYSQGMSDLLAPILAVVQDEALAFWCFDALMHRDANVFDELGLRMSQVLADLQALVRYAIPELHDYLCHRDVVTMLFCYRWLLLSFKREFSMQETMMLWDLMWSQYRTRDFPVFVAAAVLKVTAPALMAADRPPDQVLEFYTRLAGTLDVTKVIATARQILYQLRHDPDRPQHLDHLVSLPHHRIRKSDRHTPS</sequence>
<gene>
    <name evidence="5" type="ORF">PTSG_11837</name>
</gene>
<dbReference type="AlphaFoldDB" id="F2U195"/>
<dbReference type="RefSeq" id="XP_004996601.1">
    <property type="nucleotide sequence ID" value="XM_004996544.1"/>
</dbReference>
<feature type="compositionally biased region" description="Low complexity" evidence="2">
    <location>
        <begin position="404"/>
        <end position="423"/>
    </location>
</feature>
<keyword evidence="6" id="KW-1185">Reference proteome</keyword>
<dbReference type="STRING" id="946362.F2U195"/>
<feature type="domain" description="Rab-GAP TBC" evidence="4">
    <location>
        <begin position="820"/>
        <end position="1027"/>
    </location>
</feature>
<dbReference type="InterPro" id="IPR037213">
    <property type="entry name" value="Run_dom_sf"/>
</dbReference>
<dbReference type="InterPro" id="IPR000195">
    <property type="entry name" value="Rab-GAP-TBC_dom"/>
</dbReference>
<dbReference type="GeneID" id="16077192"/>
<feature type="compositionally biased region" description="Low complexity" evidence="2">
    <location>
        <begin position="617"/>
        <end position="654"/>
    </location>
</feature>